<evidence type="ECO:0000313" key="2">
    <source>
        <dbReference type="Proteomes" id="UP000218615"/>
    </source>
</evidence>
<name>A0A284VNS7_9EURY</name>
<dbReference type="AlphaFoldDB" id="A0A284VNS7"/>
<keyword evidence="2" id="KW-1185">Reference proteome</keyword>
<accession>A0A284VNS7</accession>
<proteinExistence type="predicted"/>
<dbReference type="Proteomes" id="UP000218615">
    <property type="component" value="Unassembled WGS sequence"/>
</dbReference>
<reference evidence="2" key="1">
    <citation type="submission" date="2017-06" db="EMBL/GenBank/DDBJ databases">
        <authorList>
            <person name="Cremers G."/>
        </authorList>
    </citation>
    <scope>NUCLEOTIDE SEQUENCE [LARGE SCALE GENOMIC DNA]</scope>
</reference>
<sequence>MVTTFVENKRTGQTKVGVPAFASKQLGLNETDKADGEIAVDEDGELCFKIRRLRR</sequence>
<protein>
    <recommendedName>
        <fullName evidence="3">SpoVT-AbrB domain-containing protein</fullName>
    </recommendedName>
</protein>
<organism evidence="1 2">
    <name type="scientific">Candidatus Methanoperedens nitratireducens</name>
    <dbReference type="NCBI Taxonomy" id="1392998"/>
    <lineage>
        <taxon>Archaea</taxon>
        <taxon>Methanobacteriati</taxon>
        <taxon>Methanobacteriota</taxon>
        <taxon>Stenosarchaea group</taxon>
        <taxon>Methanomicrobia</taxon>
        <taxon>Methanosarcinales</taxon>
        <taxon>ANME-2 cluster</taxon>
        <taxon>Candidatus Methanoperedentaceae</taxon>
        <taxon>Candidatus Methanoperedens</taxon>
    </lineage>
</organism>
<dbReference type="EMBL" id="FZMP01000120">
    <property type="protein sequence ID" value="SNQ60869.1"/>
    <property type="molecule type" value="Genomic_DNA"/>
</dbReference>
<gene>
    <name evidence="1" type="ORF">MNV_2060011</name>
</gene>
<dbReference type="RefSeq" id="WP_179293901.1">
    <property type="nucleotide sequence ID" value="NZ_FZMP01000120.1"/>
</dbReference>
<evidence type="ECO:0008006" key="3">
    <source>
        <dbReference type="Google" id="ProtNLM"/>
    </source>
</evidence>
<evidence type="ECO:0000313" key="1">
    <source>
        <dbReference type="EMBL" id="SNQ60869.1"/>
    </source>
</evidence>